<evidence type="ECO:0000256" key="6">
    <source>
        <dbReference type="ARBA" id="ARBA00022729"/>
    </source>
</evidence>
<dbReference type="AlphaFoldDB" id="A0A7W6LCU0"/>
<organism evidence="14 15">
    <name type="scientific">Rhizobium rhizoryzae</name>
    <dbReference type="NCBI Taxonomy" id="451876"/>
    <lineage>
        <taxon>Bacteria</taxon>
        <taxon>Pseudomonadati</taxon>
        <taxon>Pseudomonadota</taxon>
        <taxon>Alphaproteobacteria</taxon>
        <taxon>Hyphomicrobiales</taxon>
        <taxon>Rhizobiaceae</taxon>
        <taxon>Rhizobium/Agrobacterium group</taxon>
        <taxon>Rhizobium</taxon>
    </lineage>
</organism>
<feature type="signal peptide" evidence="13">
    <location>
        <begin position="1"/>
        <end position="22"/>
    </location>
</feature>
<dbReference type="CDD" id="cd01019">
    <property type="entry name" value="ZnuA"/>
    <property type="match status" value="1"/>
</dbReference>
<feature type="chain" id="PRO_5031311266" description="High-affinity zinc uptake system protein ZnuA" evidence="13">
    <location>
        <begin position="23"/>
        <end position="333"/>
    </location>
</feature>
<dbReference type="InterPro" id="IPR035520">
    <property type="entry name" value="ZnuA"/>
</dbReference>
<dbReference type="InterPro" id="IPR050492">
    <property type="entry name" value="Bact_metal-bind_prot9"/>
</dbReference>
<evidence type="ECO:0000256" key="5">
    <source>
        <dbReference type="ARBA" id="ARBA00022723"/>
    </source>
</evidence>
<keyword evidence="5" id="KW-0479">Metal-binding</keyword>
<dbReference type="PANTHER" id="PTHR42953:SF3">
    <property type="entry name" value="HIGH-AFFINITY ZINC UPTAKE SYSTEM PROTEIN ZNUA"/>
    <property type="match status" value="1"/>
</dbReference>
<dbReference type="Gene3D" id="3.40.50.1980">
    <property type="entry name" value="Nitrogenase molybdenum iron protein domain"/>
    <property type="match status" value="2"/>
</dbReference>
<dbReference type="GO" id="GO:0046872">
    <property type="term" value="F:metal ion binding"/>
    <property type="evidence" value="ECO:0007669"/>
    <property type="project" value="UniProtKB-KW"/>
</dbReference>
<evidence type="ECO:0000256" key="8">
    <source>
        <dbReference type="ARBA" id="ARBA00022833"/>
    </source>
</evidence>
<keyword evidence="4" id="KW-0813">Transport</keyword>
<keyword evidence="10" id="KW-0406">Ion transport</keyword>
<keyword evidence="6 13" id="KW-0732">Signal</keyword>
<keyword evidence="9" id="KW-0864">Zinc transport</keyword>
<dbReference type="RefSeq" id="WP_165135558.1">
    <property type="nucleotide sequence ID" value="NZ_CP049250.1"/>
</dbReference>
<comment type="similarity">
    <text evidence="2">Belongs to the bacterial solute-binding protein 9 family.</text>
</comment>
<evidence type="ECO:0000256" key="9">
    <source>
        <dbReference type="ARBA" id="ARBA00022906"/>
    </source>
</evidence>
<sequence length="333" mass="36024">MKTSLAALFATASVFAASSALAAPEVVVSVKPIHSLVAAVMEGVAVPKLIVEGAASPHTFTMKPSNARSLEKADVIFWVGENLETFLEKPLDALGKKATVVALSEAPGVAKLKLREGGTFESHDHSDEGHDDHAGHDHAKHDHDKHDHATEAGHDDHDHEGFDMHLWLDPSNAKAMVKDIQARLIKADPEHVAIYNRNAVELEKKIDALDQEIRSALAPVKAKPLLVFHDAYQYFEHHYDINVVGSITVSPETVPGAERLSEIHKKLASLNAVCVFAEPQFQPKLIDVVTAGTKAKSGTLDPEGATLKEGPELYFSLMRSMAKSLVDCLGKDA</sequence>
<comment type="subcellular location">
    <subcellularLocation>
        <location evidence="1">Periplasm</location>
    </subcellularLocation>
</comment>
<dbReference type="GO" id="GO:0042597">
    <property type="term" value="C:periplasmic space"/>
    <property type="evidence" value="ECO:0007669"/>
    <property type="project" value="UniProtKB-SubCell"/>
</dbReference>
<keyword evidence="11" id="KW-1015">Disulfide bond</keyword>
<protein>
    <recommendedName>
        <fullName evidence="3">High-affinity zinc uptake system protein ZnuA</fullName>
    </recommendedName>
</protein>
<reference evidence="14 15" key="1">
    <citation type="submission" date="2020-08" db="EMBL/GenBank/DDBJ databases">
        <title>Genomic Encyclopedia of Type Strains, Phase IV (KMG-IV): sequencing the most valuable type-strain genomes for metagenomic binning, comparative biology and taxonomic classification.</title>
        <authorList>
            <person name="Goeker M."/>
        </authorList>
    </citation>
    <scope>NUCLEOTIDE SEQUENCE [LARGE SCALE GENOMIC DNA]</scope>
    <source>
        <strain evidence="14 15">DSM 29514</strain>
    </source>
</reference>
<dbReference type="Pfam" id="PF01297">
    <property type="entry name" value="ZnuA"/>
    <property type="match status" value="1"/>
</dbReference>
<dbReference type="NCBIfam" id="NF007091">
    <property type="entry name" value="PRK09545.1"/>
    <property type="match status" value="1"/>
</dbReference>
<evidence type="ECO:0000256" key="13">
    <source>
        <dbReference type="SAM" id="SignalP"/>
    </source>
</evidence>
<evidence type="ECO:0000256" key="11">
    <source>
        <dbReference type="ARBA" id="ARBA00023157"/>
    </source>
</evidence>
<evidence type="ECO:0000256" key="7">
    <source>
        <dbReference type="ARBA" id="ARBA00022764"/>
    </source>
</evidence>
<evidence type="ECO:0000313" key="15">
    <source>
        <dbReference type="Proteomes" id="UP000519897"/>
    </source>
</evidence>
<evidence type="ECO:0000256" key="3">
    <source>
        <dbReference type="ARBA" id="ARBA00015915"/>
    </source>
</evidence>
<dbReference type="SUPFAM" id="SSF53807">
    <property type="entry name" value="Helical backbone' metal receptor"/>
    <property type="match status" value="1"/>
</dbReference>
<keyword evidence="8" id="KW-0862">Zinc</keyword>
<dbReference type="PANTHER" id="PTHR42953">
    <property type="entry name" value="HIGH-AFFINITY ZINC UPTAKE SYSTEM PROTEIN ZNUA-RELATED"/>
    <property type="match status" value="1"/>
</dbReference>
<accession>A0A7W6LCU0</accession>
<keyword evidence="15" id="KW-1185">Reference proteome</keyword>
<comment type="caution">
    <text evidence="14">The sequence shown here is derived from an EMBL/GenBank/DDBJ whole genome shotgun (WGS) entry which is preliminary data.</text>
</comment>
<name>A0A7W6LCU0_9HYPH</name>
<evidence type="ECO:0000313" key="14">
    <source>
        <dbReference type="EMBL" id="MBB4141891.1"/>
    </source>
</evidence>
<dbReference type="InterPro" id="IPR006127">
    <property type="entry name" value="ZnuA-like"/>
</dbReference>
<dbReference type="Proteomes" id="UP000519897">
    <property type="component" value="Unassembled WGS sequence"/>
</dbReference>
<evidence type="ECO:0000256" key="12">
    <source>
        <dbReference type="SAM" id="MobiDB-lite"/>
    </source>
</evidence>
<evidence type="ECO:0000256" key="10">
    <source>
        <dbReference type="ARBA" id="ARBA00023065"/>
    </source>
</evidence>
<proteinExistence type="inferred from homology"/>
<gene>
    <name evidence="14" type="ORF">GGQ72_000390</name>
</gene>
<keyword evidence="7" id="KW-0574">Periplasm</keyword>
<dbReference type="EMBL" id="JACIEC010000001">
    <property type="protein sequence ID" value="MBB4141891.1"/>
    <property type="molecule type" value="Genomic_DNA"/>
</dbReference>
<dbReference type="GO" id="GO:0006829">
    <property type="term" value="P:zinc ion transport"/>
    <property type="evidence" value="ECO:0007669"/>
    <property type="project" value="UniProtKB-KW"/>
</dbReference>
<evidence type="ECO:0000256" key="1">
    <source>
        <dbReference type="ARBA" id="ARBA00004418"/>
    </source>
</evidence>
<evidence type="ECO:0000256" key="2">
    <source>
        <dbReference type="ARBA" id="ARBA00011028"/>
    </source>
</evidence>
<evidence type="ECO:0000256" key="4">
    <source>
        <dbReference type="ARBA" id="ARBA00022448"/>
    </source>
</evidence>
<feature type="region of interest" description="Disordered" evidence="12">
    <location>
        <begin position="119"/>
        <end position="157"/>
    </location>
</feature>